<name>A0AC61QQV1_9BACT</name>
<evidence type="ECO:0000313" key="2">
    <source>
        <dbReference type="Proteomes" id="UP000308886"/>
    </source>
</evidence>
<accession>A0AC61QQV1</accession>
<keyword evidence="1" id="KW-0012">Acyltransferase</keyword>
<keyword evidence="1" id="KW-0808">Transferase</keyword>
<evidence type="ECO:0000313" key="1">
    <source>
        <dbReference type="EMBL" id="TGX82350.1"/>
    </source>
</evidence>
<protein>
    <submittedName>
        <fullName evidence="1">Acyltransferase</fullName>
    </submittedName>
</protein>
<gene>
    <name evidence="1" type="ORF">E5358_07330</name>
</gene>
<keyword evidence="2" id="KW-1185">Reference proteome</keyword>
<dbReference type="Proteomes" id="UP000308886">
    <property type="component" value="Unassembled WGS sequence"/>
</dbReference>
<dbReference type="EMBL" id="SRZC01000010">
    <property type="protein sequence ID" value="TGX82350.1"/>
    <property type="molecule type" value="Genomic_DNA"/>
</dbReference>
<proteinExistence type="predicted"/>
<organism evidence="1 2">
    <name type="scientific">Palleniella muris</name>
    <dbReference type="NCBI Taxonomy" id="3038145"/>
    <lineage>
        <taxon>Bacteria</taxon>
        <taxon>Pseudomonadati</taxon>
        <taxon>Bacteroidota</taxon>
        <taxon>Bacteroidia</taxon>
        <taxon>Bacteroidales</taxon>
        <taxon>Prevotellaceae</taxon>
        <taxon>Palleniella</taxon>
    </lineage>
</organism>
<sequence>MIEAYSKGIMSMNLAEYVSRHRSVLMALAIAFVVIYHYKCWVGGFPWYIGMVLQWGFIGVDIFFLLSGFGLTYSFQKNSISRFYKNRLIKILPCYLLMGAILVLHMFALGKELTGGEVLWMYSTLDYTFSHGGVDWYVSAIQQLYLLFPILYYLVKWLRSWSCFLIVILVCTITWNYSLHWSHLAMLQRLPMFICGIYLAMYRGCIRQHLYIVFFYLLFFIGMLFCRHIISVNFLLTTLITPFFICLLSLTNDISEKLKINSCFTGLYDKMGGGIGQQYFTYILWNKLSLVVL</sequence>
<comment type="caution">
    <text evidence="1">The sequence shown here is derived from an EMBL/GenBank/DDBJ whole genome shotgun (WGS) entry which is preliminary data.</text>
</comment>
<reference evidence="1" key="1">
    <citation type="submission" date="2019-04" db="EMBL/GenBank/DDBJ databases">
        <title>Microbes associate with the intestines of laboratory mice.</title>
        <authorList>
            <person name="Navarre W."/>
            <person name="Wong E."/>
            <person name="Huang K."/>
            <person name="Tropini C."/>
            <person name="Ng K."/>
            <person name="Yu B."/>
        </authorList>
    </citation>
    <scope>NUCLEOTIDE SEQUENCE</scope>
    <source>
        <strain evidence="1">NM73_A23</strain>
    </source>
</reference>